<dbReference type="InterPro" id="IPR010985">
    <property type="entry name" value="Ribbon_hlx_hlx"/>
</dbReference>
<evidence type="ECO:0000313" key="2">
    <source>
        <dbReference type="Proteomes" id="UP001202180"/>
    </source>
</evidence>
<name>A0ABT0HUN6_9BACT</name>
<dbReference type="Proteomes" id="UP001202180">
    <property type="component" value="Unassembled WGS sequence"/>
</dbReference>
<sequence>MAKTTKTERPKMGDLIKQLPEQSTPIQEVRPVVVKAAEAEVKLNFFVPAELAKKIKVYAAENSTTIKDVSIAAYEQYFTQMNK</sequence>
<dbReference type="Gene3D" id="1.10.1220.10">
    <property type="entry name" value="Met repressor-like"/>
    <property type="match status" value="1"/>
</dbReference>
<reference evidence="1 2" key="1">
    <citation type="submission" date="2022-04" db="EMBL/GenBank/DDBJ databases">
        <title>Spirosoma sp. strain RP8 genome sequencing and assembly.</title>
        <authorList>
            <person name="Jung Y."/>
        </authorList>
    </citation>
    <scope>NUCLEOTIDE SEQUENCE [LARGE SCALE GENOMIC DNA]</scope>
    <source>
        <strain evidence="1 2">RP8</strain>
    </source>
</reference>
<comment type="caution">
    <text evidence="1">The sequence shown here is derived from an EMBL/GenBank/DDBJ whole genome shotgun (WGS) entry which is preliminary data.</text>
</comment>
<dbReference type="SUPFAM" id="SSF47598">
    <property type="entry name" value="Ribbon-helix-helix"/>
    <property type="match status" value="1"/>
</dbReference>
<organism evidence="1 2">
    <name type="scientific">Spirosoma liriopis</name>
    <dbReference type="NCBI Taxonomy" id="2937440"/>
    <lineage>
        <taxon>Bacteria</taxon>
        <taxon>Pseudomonadati</taxon>
        <taxon>Bacteroidota</taxon>
        <taxon>Cytophagia</taxon>
        <taxon>Cytophagales</taxon>
        <taxon>Cytophagaceae</taxon>
        <taxon>Spirosoma</taxon>
    </lineage>
</organism>
<accession>A0ABT0HUN6</accession>
<evidence type="ECO:0000313" key="1">
    <source>
        <dbReference type="EMBL" id="MCK8495822.1"/>
    </source>
</evidence>
<evidence type="ECO:0008006" key="3">
    <source>
        <dbReference type="Google" id="ProtNLM"/>
    </source>
</evidence>
<dbReference type="EMBL" id="JALPRF010000012">
    <property type="protein sequence ID" value="MCK8495822.1"/>
    <property type="molecule type" value="Genomic_DNA"/>
</dbReference>
<gene>
    <name evidence="1" type="ORF">M0L20_28410</name>
</gene>
<keyword evidence="2" id="KW-1185">Reference proteome</keyword>
<dbReference type="RefSeq" id="WP_248480578.1">
    <property type="nucleotide sequence ID" value="NZ_JALPRF010000012.1"/>
</dbReference>
<proteinExistence type="predicted"/>
<dbReference type="InterPro" id="IPR013321">
    <property type="entry name" value="Arc_rbn_hlx_hlx"/>
</dbReference>
<protein>
    <recommendedName>
        <fullName evidence="3">CopG family transcriptional regulator</fullName>
    </recommendedName>
</protein>